<accession>A0A5B7GXM0</accession>
<protein>
    <submittedName>
        <fullName evidence="1">Uncharacterized protein</fullName>
    </submittedName>
</protein>
<keyword evidence="2" id="KW-1185">Reference proteome</keyword>
<reference evidence="1 2" key="1">
    <citation type="submission" date="2019-05" db="EMBL/GenBank/DDBJ databases">
        <title>Another draft genome of Portunus trituberculatus and its Hox gene families provides insights of decapod evolution.</title>
        <authorList>
            <person name="Jeong J.-H."/>
            <person name="Song I."/>
            <person name="Kim S."/>
            <person name="Choi T."/>
            <person name="Kim D."/>
            <person name="Ryu S."/>
            <person name="Kim W."/>
        </authorList>
    </citation>
    <scope>NUCLEOTIDE SEQUENCE [LARGE SCALE GENOMIC DNA]</scope>
    <source>
        <tissue evidence="1">Muscle</tissue>
    </source>
</reference>
<name>A0A5B7GXM0_PORTR</name>
<dbReference type="EMBL" id="VSRR010022567">
    <property type="protein sequence ID" value="MPC64780.1"/>
    <property type="molecule type" value="Genomic_DNA"/>
</dbReference>
<dbReference type="Proteomes" id="UP000324222">
    <property type="component" value="Unassembled WGS sequence"/>
</dbReference>
<gene>
    <name evidence="1" type="ORF">E2C01_058901</name>
</gene>
<proteinExistence type="predicted"/>
<dbReference type="AlphaFoldDB" id="A0A5B7GXM0"/>
<comment type="caution">
    <text evidence="1">The sequence shown here is derived from an EMBL/GenBank/DDBJ whole genome shotgun (WGS) entry which is preliminary data.</text>
</comment>
<sequence length="41" mass="4546">MLRSVLLRRRSRPSHLAVPVRSVLAGRSWLLRPLGPAGLSL</sequence>
<evidence type="ECO:0000313" key="2">
    <source>
        <dbReference type="Proteomes" id="UP000324222"/>
    </source>
</evidence>
<evidence type="ECO:0000313" key="1">
    <source>
        <dbReference type="EMBL" id="MPC64780.1"/>
    </source>
</evidence>
<organism evidence="1 2">
    <name type="scientific">Portunus trituberculatus</name>
    <name type="common">Swimming crab</name>
    <name type="synonym">Neptunus trituberculatus</name>
    <dbReference type="NCBI Taxonomy" id="210409"/>
    <lineage>
        <taxon>Eukaryota</taxon>
        <taxon>Metazoa</taxon>
        <taxon>Ecdysozoa</taxon>
        <taxon>Arthropoda</taxon>
        <taxon>Crustacea</taxon>
        <taxon>Multicrustacea</taxon>
        <taxon>Malacostraca</taxon>
        <taxon>Eumalacostraca</taxon>
        <taxon>Eucarida</taxon>
        <taxon>Decapoda</taxon>
        <taxon>Pleocyemata</taxon>
        <taxon>Brachyura</taxon>
        <taxon>Eubrachyura</taxon>
        <taxon>Portunoidea</taxon>
        <taxon>Portunidae</taxon>
        <taxon>Portuninae</taxon>
        <taxon>Portunus</taxon>
    </lineage>
</organism>